<keyword evidence="3" id="KW-1185">Reference proteome</keyword>
<dbReference type="PANTHER" id="PTHR12069">
    <property type="entry name" value="DNA-DIRECTED RNA POLYMERASES III 80 KDA POLYPEPTIDE RNA POLYMERASE III SUBUNIT 5"/>
    <property type="match status" value="1"/>
</dbReference>
<dbReference type="InterPro" id="IPR006886">
    <property type="entry name" value="RNA_pol_III_Rpc5"/>
</dbReference>
<sequence>MDVEENDELISVLPIHLSNALGSNLQIHQFPLLTRPLQAPPSAIQSGKRITARIKPNTRRLEIHIPVDTRPDVFNAEKAKEFGAGRLEDDREKNQATQLRDDEEPRLSEVRLRSEQVPQRGVQLLGIVRDGKLHMHTVSETHQFRPTLTYLDILSRKNKRSRGAGSDSDSDDGPPPDPDEVAPAAPVKKEKKPSGEAKEVQVTARRAEDGGQASLSTVRREMLQIIRSEEDETWEPLDFCDTTTEQSSRAFEGIFSQSDEKQPSHAASASLFDLFVFTLIKSMSYSETDSDSMHSLDQESASITGYSLPAVSGDPFSVLDPRNSTWASNATLASIEDVHALLNLGVPLLVEKPAYIDDVLVAAARLLKFLTHPKPNEVGDDLVRRLVIFSALAHADFLRRLFEYRVFFRELNVQLVDGWTNRETWVDEFLAMLCLSIDFYVLGFRNHRQSSHCINEKILLQKKRMLSKASSQLPENWDDVKFALGCPQYSPAARRIAISLLFAAYIMAVRLNGMSHLPQTTFPIILDELFLTAQSEHAMLRDDSPEDRISASMLLSLIATSEKYASKSRSRCSKLRPEGSRYLLDLIRAVMKDEQESSSLHILGDLDSAQTILLKWGDVMPWSWSTWDDQRIAHTENLRLMTASWIYHVSEPIFPGLDFPEGAKLDQDFLHAVLSDIAASSSIILSLLQEILGELHLQIFCDSKLLNVLGKLCWATIQIMESYAMEGQPQSLWNQLPEYIRCLCLIFCSVPPLPETVPSKPTLPDRLPQV</sequence>
<protein>
    <submittedName>
        <fullName evidence="2">Uncharacterized protein</fullName>
    </submittedName>
</protein>
<dbReference type="GO" id="GO:0005666">
    <property type="term" value="C:RNA polymerase III complex"/>
    <property type="evidence" value="ECO:0007669"/>
    <property type="project" value="TreeGrafter"/>
</dbReference>
<gene>
    <name evidence="2" type="ORF">D9613_001929</name>
</gene>
<feature type="region of interest" description="Disordered" evidence="1">
    <location>
        <begin position="84"/>
        <end position="108"/>
    </location>
</feature>
<reference evidence="2 3" key="1">
    <citation type="submission" date="2019-12" db="EMBL/GenBank/DDBJ databases">
        <authorList>
            <person name="Floudas D."/>
            <person name="Bentzer J."/>
            <person name="Ahren D."/>
            <person name="Johansson T."/>
            <person name="Persson P."/>
            <person name="Tunlid A."/>
        </authorList>
    </citation>
    <scope>NUCLEOTIDE SEQUENCE [LARGE SCALE GENOMIC DNA]</scope>
    <source>
        <strain evidence="2 3">CBS 102.39</strain>
    </source>
</reference>
<organism evidence="2 3">
    <name type="scientific">Agrocybe pediades</name>
    <dbReference type="NCBI Taxonomy" id="84607"/>
    <lineage>
        <taxon>Eukaryota</taxon>
        <taxon>Fungi</taxon>
        <taxon>Dikarya</taxon>
        <taxon>Basidiomycota</taxon>
        <taxon>Agaricomycotina</taxon>
        <taxon>Agaricomycetes</taxon>
        <taxon>Agaricomycetidae</taxon>
        <taxon>Agaricales</taxon>
        <taxon>Agaricineae</taxon>
        <taxon>Strophariaceae</taxon>
        <taxon>Agrocybe</taxon>
    </lineage>
</organism>
<accession>A0A8H4VXJ9</accession>
<evidence type="ECO:0000313" key="2">
    <source>
        <dbReference type="EMBL" id="KAF4623594.1"/>
    </source>
</evidence>
<dbReference type="Pfam" id="PF04801">
    <property type="entry name" value="RPC5"/>
    <property type="match status" value="1"/>
</dbReference>
<dbReference type="EMBL" id="JAACJL010000001">
    <property type="protein sequence ID" value="KAF4623594.1"/>
    <property type="molecule type" value="Genomic_DNA"/>
</dbReference>
<feature type="region of interest" description="Disordered" evidence="1">
    <location>
        <begin position="158"/>
        <end position="216"/>
    </location>
</feature>
<dbReference type="GO" id="GO:0042797">
    <property type="term" value="P:tRNA transcription by RNA polymerase III"/>
    <property type="evidence" value="ECO:0007669"/>
    <property type="project" value="TreeGrafter"/>
</dbReference>
<comment type="caution">
    <text evidence="2">The sequence shown here is derived from an EMBL/GenBank/DDBJ whole genome shotgun (WGS) entry which is preliminary data.</text>
</comment>
<proteinExistence type="predicted"/>
<evidence type="ECO:0000313" key="3">
    <source>
        <dbReference type="Proteomes" id="UP000521872"/>
    </source>
</evidence>
<dbReference type="Proteomes" id="UP000521872">
    <property type="component" value="Unassembled WGS sequence"/>
</dbReference>
<evidence type="ECO:0000256" key="1">
    <source>
        <dbReference type="SAM" id="MobiDB-lite"/>
    </source>
</evidence>
<feature type="compositionally biased region" description="Acidic residues" evidence="1">
    <location>
        <begin position="168"/>
        <end position="180"/>
    </location>
</feature>
<feature type="compositionally biased region" description="Basic and acidic residues" evidence="1">
    <location>
        <begin position="192"/>
        <end position="209"/>
    </location>
</feature>
<name>A0A8H4VXJ9_9AGAR</name>
<dbReference type="AlphaFoldDB" id="A0A8H4VXJ9"/>
<dbReference type="PANTHER" id="PTHR12069:SF0">
    <property type="entry name" value="DNA-DIRECTED RNA POLYMERASE III SUBUNIT RPC5"/>
    <property type="match status" value="1"/>
</dbReference>